<organism evidence="1 2">
    <name type="scientific">Chryseobacterium taklimakanense</name>
    <dbReference type="NCBI Taxonomy" id="536441"/>
    <lineage>
        <taxon>Bacteria</taxon>
        <taxon>Pseudomonadati</taxon>
        <taxon>Bacteroidota</taxon>
        <taxon>Flavobacteriia</taxon>
        <taxon>Flavobacteriales</taxon>
        <taxon>Weeksellaceae</taxon>
        <taxon>Chryseobacterium group</taxon>
        <taxon>Chryseobacterium</taxon>
    </lineage>
</organism>
<gene>
    <name evidence="1" type="ORF">EIH08_08880</name>
</gene>
<dbReference type="InterPro" id="IPR014580">
    <property type="entry name" value="UCP033199"/>
</dbReference>
<evidence type="ECO:0000313" key="1">
    <source>
        <dbReference type="EMBL" id="AZI20805.1"/>
    </source>
</evidence>
<evidence type="ECO:0000313" key="2">
    <source>
        <dbReference type="Proteomes" id="UP000282297"/>
    </source>
</evidence>
<dbReference type="AlphaFoldDB" id="A0A3G8WI02"/>
<reference evidence="2" key="1">
    <citation type="submission" date="2018-11" db="EMBL/GenBank/DDBJ databases">
        <title>Proposal to divide the Flavobacteriaceae and reorganize its genera based on Amino Acid Identity values calculated from whole genome sequences.</title>
        <authorList>
            <person name="Nicholson A.C."/>
            <person name="Gulvik C.A."/>
            <person name="Whitney A.M."/>
            <person name="Humrighouse B.W."/>
            <person name="Bell M."/>
            <person name="Holmes B."/>
            <person name="Steigerwalt A.B."/>
            <person name="Villarma A."/>
            <person name="Sheth M."/>
            <person name="Batra D."/>
            <person name="Pryor J."/>
            <person name="Bernardet J.-F."/>
            <person name="Hugo C."/>
            <person name="Kampfer P."/>
            <person name="Newman J.D."/>
            <person name="McQuiston J.R."/>
        </authorList>
    </citation>
    <scope>NUCLEOTIDE SEQUENCE [LARGE SCALE GENOMIC DNA]</scope>
    <source>
        <strain evidence="2">H4753</strain>
    </source>
</reference>
<dbReference type="EMBL" id="CP034171">
    <property type="protein sequence ID" value="AZI20805.1"/>
    <property type="molecule type" value="Genomic_DNA"/>
</dbReference>
<name>A0A3G8WI02_9FLAO</name>
<accession>A0A3G8WI02</accession>
<dbReference type="InterPro" id="IPR023204">
    <property type="entry name" value="SP1917_dom_sf"/>
</dbReference>
<dbReference type="Gene3D" id="1.10.8.290">
    <property type="entry name" value="uncharacterized protein sp1917 domain"/>
    <property type="match status" value="1"/>
</dbReference>
<protein>
    <submittedName>
        <fullName evidence="1">DUF2200 family protein</fullName>
    </submittedName>
</protein>
<sequence>MSQRNKQFLEQASLNSKADLMTGVICAYRIEEIENPARYLEKLVEVLAKG</sequence>
<proteinExistence type="predicted"/>
<dbReference type="Pfam" id="PF09966">
    <property type="entry name" value="DUF2200"/>
    <property type="match status" value="1"/>
</dbReference>
<dbReference type="Proteomes" id="UP000282297">
    <property type="component" value="Chromosome"/>
</dbReference>